<dbReference type="Pfam" id="PF01189">
    <property type="entry name" value="Methyltr_RsmB-F"/>
    <property type="match status" value="1"/>
</dbReference>
<dbReference type="EMBL" id="ML121535">
    <property type="protein sequence ID" value="RPB26234.1"/>
    <property type="molecule type" value="Genomic_DNA"/>
</dbReference>
<dbReference type="Gene3D" id="3.40.50.150">
    <property type="entry name" value="Vaccinia Virus protein VP39"/>
    <property type="match status" value="1"/>
</dbReference>
<dbReference type="PANTHER" id="PTHR22807">
    <property type="entry name" value="NOP2 YEAST -RELATED NOL1/NOP2/FMU SUN DOMAIN-CONTAINING"/>
    <property type="match status" value="1"/>
</dbReference>
<evidence type="ECO:0000256" key="2">
    <source>
        <dbReference type="ARBA" id="ARBA00007494"/>
    </source>
</evidence>
<dbReference type="GO" id="GO:0009383">
    <property type="term" value="F:rRNA (cytosine-C5-)-methyltransferase activity"/>
    <property type="evidence" value="ECO:0007669"/>
    <property type="project" value="TreeGrafter"/>
</dbReference>
<evidence type="ECO:0000256" key="11">
    <source>
        <dbReference type="SAM" id="MobiDB-lite"/>
    </source>
</evidence>
<feature type="compositionally biased region" description="Low complexity" evidence="11">
    <location>
        <begin position="158"/>
        <end position="171"/>
    </location>
</feature>
<dbReference type="OrthoDB" id="427002at2759"/>
<reference evidence="13 14" key="1">
    <citation type="journal article" date="2018" name="Nat. Ecol. Evol.">
        <title>Pezizomycetes genomes reveal the molecular basis of ectomycorrhizal truffle lifestyle.</title>
        <authorList>
            <person name="Murat C."/>
            <person name="Payen T."/>
            <person name="Noel B."/>
            <person name="Kuo A."/>
            <person name="Morin E."/>
            <person name="Chen J."/>
            <person name="Kohler A."/>
            <person name="Krizsan K."/>
            <person name="Balestrini R."/>
            <person name="Da Silva C."/>
            <person name="Montanini B."/>
            <person name="Hainaut M."/>
            <person name="Levati E."/>
            <person name="Barry K.W."/>
            <person name="Belfiori B."/>
            <person name="Cichocki N."/>
            <person name="Clum A."/>
            <person name="Dockter R.B."/>
            <person name="Fauchery L."/>
            <person name="Guy J."/>
            <person name="Iotti M."/>
            <person name="Le Tacon F."/>
            <person name="Lindquist E.A."/>
            <person name="Lipzen A."/>
            <person name="Malagnac F."/>
            <person name="Mello A."/>
            <person name="Molinier V."/>
            <person name="Miyauchi S."/>
            <person name="Poulain J."/>
            <person name="Riccioni C."/>
            <person name="Rubini A."/>
            <person name="Sitrit Y."/>
            <person name="Splivallo R."/>
            <person name="Traeger S."/>
            <person name="Wang M."/>
            <person name="Zifcakova L."/>
            <person name="Wipf D."/>
            <person name="Zambonelli A."/>
            <person name="Paolocci F."/>
            <person name="Nowrousian M."/>
            <person name="Ottonello S."/>
            <person name="Baldrian P."/>
            <person name="Spatafora J.W."/>
            <person name="Henrissat B."/>
            <person name="Nagy L.G."/>
            <person name="Aury J.M."/>
            <person name="Wincker P."/>
            <person name="Grigoriev I.V."/>
            <person name="Bonfante P."/>
            <person name="Martin F.M."/>
        </authorList>
    </citation>
    <scope>NUCLEOTIDE SEQUENCE [LARGE SCALE GENOMIC DNA]</scope>
    <source>
        <strain evidence="13 14">ATCC MYA-4762</strain>
    </source>
</reference>
<evidence type="ECO:0000256" key="6">
    <source>
        <dbReference type="ARBA" id="ARBA00022691"/>
    </source>
</evidence>
<organism evidence="13 14">
    <name type="scientific">Terfezia boudieri ATCC MYA-4762</name>
    <dbReference type="NCBI Taxonomy" id="1051890"/>
    <lineage>
        <taxon>Eukaryota</taxon>
        <taxon>Fungi</taxon>
        <taxon>Dikarya</taxon>
        <taxon>Ascomycota</taxon>
        <taxon>Pezizomycotina</taxon>
        <taxon>Pezizomycetes</taxon>
        <taxon>Pezizales</taxon>
        <taxon>Pezizaceae</taxon>
        <taxon>Terfezia</taxon>
    </lineage>
</organism>
<dbReference type="GO" id="GO:0005730">
    <property type="term" value="C:nucleolus"/>
    <property type="evidence" value="ECO:0007669"/>
    <property type="project" value="UniProtKB-SubCell"/>
</dbReference>
<feature type="binding site" evidence="10">
    <location>
        <begin position="471"/>
        <end position="477"/>
    </location>
    <ligand>
        <name>S-adenosyl-L-methionine</name>
        <dbReference type="ChEBI" id="CHEBI:59789"/>
    </ligand>
</feature>
<feature type="binding site" evidence="10">
    <location>
        <position position="522"/>
    </location>
    <ligand>
        <name>S-adenosyl-L-methionine</name>
        <dbReference type="ChEBI" id="CHEBI:59789"/>
    </ligand>
</feature>
<keyword evidence="3" id="KW-0690">Ribosome biogenesis</keyword>
<dbReference type="PROSITE" id="PS01153">
    <property type="entry name" value="NOL1_NOP2_SUN"/>
    <property type="match status" value="1"/>
</dbReference>
<feature type="binding site" evidence="10">
    <location>
        <position position="495"/>
    </location>
    <ligand>
        <name>S-adenosyl-L-methionine</name>
        <dbReference type="ChEBI" id="CHEBI:59789"/>
    </ligand>
</feature>
<feature type="compositionally biased region" description="Basic and acidic residues" evidence="11">
    <location>
        <begin position="760"/>
        <end position="769"/>
    </location>
</feature>
<evidence type="ECO:0000256" key="10">
    <source>
        <dbReference type="PROSITE-ProRule" id="PRU01023"/>
    </source>
</evidence>
<feature type="compositionally biased region" description="Basic and acidic residues" evidence="11">
    <location>
        <begin position="135"/>
        <end position="144"/>
    </location>
</feature>
<keyword evidence="4 10" id="KW-0489">Methyltransferase</keyword>
<evidence type="ECO:0000256" key="7">
    <source>
        <dbReference type="ARBA" id="ARBA00022884"/>
    </source>
</evidence>
<dbReference type="Gene3D" id="3.30.70.1170">
    <property type="entry name" value="Sun protein, domain 3"/>
    <property type="match status" value="1"/>
</dbReference>
<dbReference type="FunFam" id="3.30.70.1170:FF:000001">
    <property type="entry name" value="Ribosomal RNA methyltransferase Nop2"/>
    <property type="match status" value="1"/>
</dbReference>
<dbReference type="InterPro" id="IPR029063">
    <property type="entry name" value="SAM-dependent_MTases_sf"/>
</dbReference>
<protein>
    <recommendedName>
        <fullName evidence="9">Nucleolar protein 2</fullName>
    </recommendedName>
</protein>
<evidence type="ECO:0000313" key="13">
    <source>
        <dbReference type="EMBL" id="RPB26234.1"/>
    </source>
</evidence>
<dbReference type="NCBIfam" id="TIGR00446">
    <property type="entry name" value="nop2p"/>
    <property type="match status" value="1"/>
</dbReference>
<name>A0A3N4LTH5_9PEZI</name>
<dbReference type="SUPFAM" id="SSF53335">
    <property type="entry name" value="S-adenosyl-L-methionine-dependent methyltransferases"/>
    <property type="match status" value="1"/>
</dbReference>
<feature type="region of interest" description="Disordered" evidence="11">
    <location>
        <begin position="30"/>
        <end position="171"/>
    </location>
</feature>
<keyword evidence="8" id="KW-0539">Nucleus</keyword>
<feature type="domain" description="SAM-dependent MTase RsmB/NOP-type" evidence="12">
    <location>
        <begin position="379"/>
        <end position="667"/>
    </location>
</feature>
<keyword evidence="6 10" id="KW-0949">S-adenosyl-L-methionine</keyword>
<dbReference type="InterPro" id="IPR011023">
    <property type="entry name" value="Nop2p"/>
</dbReference>
<dbReference type="GO" id="GO:0070475">
    <property type="term" value="P:rRNA base methylation"/>
    <property type="evidence" value="ECO:0007669"/>
    <property type="project" value="TreeGrafter"/>
</dbReference>
<feature type="compositionally biased region" description="Basic and acidic residues" evidence="11">
    <location>
        <begin position="716"/>
        <end position="747"/>
    </location>
</feature>
<feature type="compositionally biased region" description="Basic and acidic residues" evidence="11">
    <location>
        <begin position="785"/>
        <end position="804"/>
    </location>
</feature>
<dbReference type="GO" id="GO:0000470">
    <property type="term" value="P:maturation of LSU-rRNA"/>
    <property type="evidence" value="ECO:0007669"/>
    <property type="project" value="TreeGrafter"/>
</dbReference>
<dbReference type="PRINTS" id="PR02008">
    <property type="entry name" value="RCMTFAMILY"/>
</dbReference>
<dbReference type="InParanoid" id="A0A3N4LTH5"/>
<feature type="binding site" evidence="10">
    <location>
        <position position="539"/>
    </location>
    <ligand>
        <name>S-adenosyl-L-methionine</name>
        <dbReference type="ChEBI" id="CHEBI:59789"/>
    </ligand>
</feature>
<keyword evidence="14" id="KW-1185">Reference proteome</keyword>
<feature type="region of interest" description="Disordered" evidence="11">
    <location>
        <begin position="672"/>
        <end position="702"/>
    </location>
</feature>
<feature type="region of interest" description="Disordered" evidence="11">
    <location>
        <begin position="716"/>
        <end position="804"/>
    </location>
</feature>
<dbReference type="InterPro" id="IPR018314">
    <property type="entry name" value="RsmB/NOL1/NOP2-like_CS"/>
</dbReference>
<dbReference type="InterPro" id="IPR023267">
    <property type="entry name" value="RCMT"/>
</dbReference>
<dbReference type="PRINTS" id="PR02012">
    <property type="entry name" value="RCMTNOP2"/>
</dbReference>
<evidence type="ECO:0000313" key="14">
    <source>
        <dbReference type="Proteomes" id="UP000267821"/>
    </source>
</evidence>
<feature type="region of interest" description="Disordered" evidence="11">
    <location>
        <begin position="192"/>
        <end position="250"/>
    </location>
</feature>
<dbReference type="InterPro" id="IPR049560">
    <property type="entry name" value="MeTrfase_RsmB-F_NOP2_cat"/>
</dbReference>
<feature type="compositionally biased region" description="Acidic residues" evidence="11">
    <location>
        <begin position="239"/>
        <end position="248"/>
    </location>
</feature>
<keyword evidence="5 10" id="KW-0808">Transferase</keyword>
<feature type="compositionally biased region" description="Acidic residues" evidence="11">
    <location>
        <begin position="686"/>
        <end position="695"/>
    </location>
</feature>
<feature type="compositionally biased region" description="Acidic residues" evidence="11">
    <location>
        <begin position="196"/>
        <end position="230"/>
    </location>
</feature>
<evidence type="ECO:0000256" key="3">
    <source>
        <dbReference type="ARBA" id="ARBA00022517"/>
    </source>
</evidence>
<evidence type="ECO:0000256" key="8">
    <source>
        <dbReference type="ARBA" id="ARBA00023242"/>
    </source>
</evidence>
<proteinExistence type="inferred from homology"/>
<feature type="active site" description="Nucleophile" evidence="10">
    <location>
        <position position="596"/>
    </location>
</feature>
<dbReference type="InterPro" id="IPR023273">
    <property type="entry name" value="RCMT_NOP2"/>
</dbReference>
<sequence>MGKGRTKYKQGPPPPLDSQTIAKLKERVKETGSLAPVDVGDKNDKKTAKKRKEFGRGDDDGVERVGNKRLRAELEGRRAKEVKLGGGMEDAGADRKKGDAGKKVTEGKGAEKKGGKEVNGKKEGAKKPAGKGKKGKLDFTPREESEPESDDEHDYPNGFDGIVDGGISDIDMNMGDVEEKLLKSNKAARKLKLDFLDESDKEEEAGDGEEDGDELVVDSDVYDSQEEDGGAPEKRPIWSDEEDEEDAEEKLTAANIEGLSRRLDAQMEEEAALVSAEMAQDGLQTNLETDRVTILGSTDPTMGESTAPILPPDITLLRARITDTIRLLSTPGSSHFEEGRSRVDYTQDLLDSICKYYSYTPFLAQKLLDLFSPAEAFSFFEANEKERPLVIRTNTLKTTRRELAQALINRGVTLEPVGKWSKVGLQIFESQVPLGATPEYLSGHYILQAASSFLPVMALAPQENERVLDMAAAPGGKTTYISALMKNTGCVFANDANKARTKGLVGNIHRLGVKNTIVCNYDAQEFPKVIGGFDRVLLDAPCSGTGVISKDPSVKTNKTEKDFIQLPELQKKLLLCAIDSVDHGSKTGGYIVYSTCSVTVEEDEAVVDYALRTRPNVKLVETGLTFGREGFTSFRGKKFNPKLNLTKRYYPHMYNVDGFFVAKFKKIGPSPVKGAKAEKNEKTVEGGEEDGEETEEGGKFAGFDEAEDKVWLEKGQREMKKRKGLDPRADLSKATKETMEGGEKETEQEKEEEGMGRLAVVDKNREKKGEKKKAKTNGLSKPPVKKSEKEVPSKKNTKAKDSKK</sequence>
<feature type="compositionally biased region" description="Basic and acidic residues" evidence="11">
    <location>
        <begin position="675"/>
        <end position="685"/>
    </location>
</feature>
<evidence type="ECO:0000259" key="12">
    <source>
        <dbReference type="PROSITE" id="PS51686"/>
    </source>
</evidence>
<dbReference type="PROSITE" id="PS51686">
    <property type="entry name" value="SAM_MT_RSMB_NOP"/>
    <property type="match status" value="1"/>
</dbReference>
<evidence type="ECO:0000256" key="4">
    <source>
        <dbReference type="ARBA" id="ARBA00022603"/>
    </source>
</evidence>
<feature type="compositionally biased region" description="Basic and acidic residues" evidence="11">
    <location>
        <begin position="92"/>
        <end position="126"/>
    </location>
</feature>
<dbReference type="AlphaFoldDB" id="A0A3N4LTH5"/>
<gene>
    <name evidence="13" type="ORF">L211DRAFT_835601</name>
</gene>
<dbReference type="PANTHER" id="PTHR22807:SF30">
    <property type="entry name" value="28S RRNA (CYTOSINE(4447)-C(5))-METHYLTRANSFERASE-RELATED"/>
    <property type="match status" value="1"/>
</dbReference>
<comment type="similarity">
    <text evidence="2 10">Belongs to the class I-like SAM-binding methyltransferase superfamily. RsmB/NOP family.</text>
</comment>
<dbReference type="GO" id="GO:0003723">
    <property type="term" value="F:RNA binding"/>
    <property type="evidence" value="ECO:0007669"/>
    <property type="project" value="UniProtKB-UniRule"/>
</dbReference>
<evidence type="ECO:0000256" key="5">
    <source>
        <dbReference type="ARBA" id="ARBA00022679"/>
    </source>
</evidence>
<dbReference type="STRING" id="1051890.A0A3N4LTH5"/>
<dbReference type="Proteomes" id="UP000267821">
    <property type="component" value="Unassembled WGS sequence"/>
</dbReference>
<feature type="compositionally biased region" description="Basic and acidic residues" evidence="11">
    <location>
        <begin position="54"/>
        <end position="83"/>
    </location>
</feature>
<evidence type="ECO:0000256" key="9">
    <source>
        <dbReference type="ARBA" id="ARBA00082314"/>
    </source>
</evidence>
<comment type="subcellular location">
    <subcellularLocation>
        <location evidence="1">Nucleus</location>
        <location evidence="1">Nucleolus</location>
    </subcellularLocation>
</comment>
<dbReference type="FunCoup" id="A0A3N4LTH5">
    <property type="interactions" value="711"/>
</dbReference>
<dbReference type="InterPro" id="IPR001678">
    <property type="entry name" value="MeTrfase_RsmB-F_NOP2_dom"/>
</dbReference>
<evidence type="ECO:0000256" key="1">
    <source>
        <dbReference type="ARBA" id="ARBA00004604"/>
    </source>
</evidence>
<accession>A0A3N4LTH5</accession>
<keyword evidence="7 10" id="KW-0694">RNA-binding</keyword>